<reference evidence="1 2" key="1">
    <citation type="journal article" date="2020" name="Phytopathology">
        <title>Genome Sequence Resources of Colletotrichum truncatum, C. plurivorum, C. musicola, and C. sojae: Four Species Pathogenic to Soybean (Glycine max).</title>
        <authorList>
            <person name="Rogerio F."/>
            <person name="Boufleur T.R."/>
            <person name="Ciampi-Guillardi M."/>
            <person name="Sukno S.A."/>
            <person name="Thon M.R."/>
            <person name="Massola Junior N.S."/>
            <person name="Baroncelli R."/>
        </authorList>
    </citation>
    <scope>NUCLEOTIDE SEQUENCE [LARGE SCALE GENOMIC DNA]</scope>
    <source>
        <strain evidence="1 2">CMES1059</strain>
    </source>
</reference>
<organism evidence="1 2">
    <name type="scientific">Colletotrichum truncatum</name>
    <name type="common">Anthracnose fungus</name>
    <name type="synonym">Colletotrichum capsici</name>
    <dbReference type="NCBI Taxonomy" id="5467"/>
    <lineage>
        <taxon>Eukaryota</taxon>
        <taxon>Fungi</taxon>
        <taxon>Dikarya</taxon>
        <taxon>Ascomycota</taxon>
        <taxon>Pezizomycotina</taxon>
        <taxon>Sordariomycetes</taxon>
        <taxon>Hypocreomycetidae</taxon>
        <taxon>Glomerellales</taxon>
        <taxon>Glomerellaceae</taxon>
        <taxon>Colletotrichum</taxon>
        <taxon>Colletotrichum truncatum species complex</taxon>
    </lineage>
</organism>
<accession>A0ACC3Z0S8</accession>
<sequence length="364" mass="40574">MSLLDDPAASLFENPAASLFDSGAYDLSFYNQIYLMMQYCLNNPKNPHCEFIPSYYMYKIDLVPNAIFAGIFGASFIAFAATYAFTRRGHGFNIAMMLGVTCEILGYAGRLMSWNNPWRKAPFLMQICCLTIGPTFFAAAIYFCLCRVVKVFGASNSRIAPEWYTRIFIPCDLISLILQAAGGTVASVANHNGESTDKGDKVMIAGLCFQVFTLLIFMIVAGDFAISTWRRSRAVRNNDNNSNNQAIQEVLDRDAAIFGHLCSSWRFRFFLGALTLSTVCIFWRCVFRIAELSRGWTGPLMERQDLFVGFEGVMIIIAVVGLNFFHPGFCSKELFGGRNTDKNAPFFEGQSTHELVATKVVSGC</sequence>
<keyword evidence="2" id="KW-1185">Reference proteome</keyword>
<dbReference type="EMBL" id="VUJX02000004">
    <property type="protein sequence ID" value="KAL0937605.1"/>
    <property type="molecule type" value="Genomic_DNA"/>
</dbReference>
<evidence type="ECO:0000313" key="1">
    <source>
        <dbReference type="EMBL" id="KAL0937605.1"/>
    </source>
</evidence>
<dbReference type="Proteomes" id="UP000805649">
    <property type="component" value="Unassembled WGS sequence"/>
</dbReference>
<gene>
    <name evidence="1" type="ORF">CTRU02_207336</name>
</gene>
<protein>
    <submittedName>
        <fullName evidence="1">Parasitic phase-specific protein psp-1</fullName>
    </submittedName>
</protein>
<comment type="caution">
    <text evidence="1">The sequence shown here is derived from an EMBL/GenBank/DDBJ whole genome shotgun (WGS) entry which is preliminary data.</text>
</comment>
<name>A0ACC3Z0S8_COLTU</name>
<proteinExistence type="predicted"/>
<evidence type="ECO:0000313" key="2">
    <source>
        <dbReference type="Proteomes" id="UP000805649"/>
    </source>
</evidence>